<organism evidence="1 2">
    <name type="scientific">Methanoculleus bourgensis</name>
    <dbReference type="NCBI Taxonomy" id="83986"/>
    <lineage>
        <taxon>Archaea</taxon>
        <taxon>Methanobacteriati</taxon>
        <taxon>Methanobacteriota</taxon>
        <taxon>Stenosarchaea group</taxon>
        <taxon>Methanomicrobia</taxon>
        <taxon>Methanomicrobiales</taxon>
        <taxon>Methanomicrobiaceae</taxon>
        <taxon>Methanoculleus</taxon>
    </lineage>
</organism>
<dbReference type="EMBL" id="LT158599">
    <property type="protein sequence ID" value="CVK33514.1"/>
    <property type="molecule type" value="Genomic_DNA"/>
</dbReference>
<name>A0A0X3BPQ7_9EURY</name>
<gene>
    <name evidence="1" type="ORF">MMAB1_2301</name>
</gene>
<dbReference type="AlphaFoldDB" id="A0A0X3BPQ7"/>
<protein>
    <submittedName>
        <fullName evidence="1">Uncharacterized protein</fullName>
    </submittedName>
</protein>
<reference evidence="1 2" key="1">
    <citation type="submission" date="2016-01" db="EMBL/GenBank/DDBJ databases">
        <authorList>
            <person name="Manzoor S."/>
        </authorList>
    </citation>
    <scope>NUCLEOTIDE SEQUENCE [LARGE SCALE GENOMIC DNA]</scope>
    <source>
        <strain evidence="1">Methanoculleus sp MAB1</strain>
    </source>
</reference>
<dbReference type="KEGG" id="mema:MMAB1_2301"/>
<evidence type="ECO:0000313" key="2">
    <source>
        <dbReference type="Proteomes" id="UP000069850"/>
    </source>
</evidence>
<dbReference type="Proteomes" id="UP000069850">
    <property type="component" value="Chromosome 1"/>
</dbReference>
<accession>A0A0X3BPQ7</accession>
<evidence type="ECO:0000313" key="1">
    <source>
        <dbReference type="EMBL" id="CVK33514.1"/>
    </source>
</evidence>
<proteinExistence type="predicted"/>
<sequence length="117" mass="12695">METALWDGRMLPCLPTSSSAGQPLCNVCTRSGGIPPPVLFCPVATGRSPLIRKSFCRGSLAKGREGEHSNHVVFARGGVALEMLDLTAHYRCAGQHGPEEWLPAAWSRGYIYIEAIR</sequence>